<protein>
    <submittedName>
        <fullName evidence="1">Trp operon repressor</fullName>
    </submittedName>
</protein>
<proteinExistence type="predicted"/>
<dbReference type="Pfam" id="PF01371">
    <property type="entry name" value="Trp_repressor"/>
    <property type="match status" value="1"/>
</dbReference>
<gene>
    <name evidence="1" type="ORF">OD750_021735</name>
</gene>
<dbReference type="RefSeq" id="WP_263544192.1">
    <property type="nucleotide sequence ID" value="NZ_JAOVZO020000020.1"/>
</dbReference>
<evidence type="ECO:0000313" key="2">
    <source>
        <dbReference type="Proteomes" id="UP001139971"/>
    </source>
</evidence>
<dbReference type="SUPFAM" id="SSF48295">
    <property type="entry name" value="TrpR-like"/>
    <property type="match status" value="1"/>
</dbReference>
<dbReference type="InterPro" id="IPR010921">
    <property type="entry name" value="Trp_repressor/repl_initiator"/>
</dbReference>
<organism evidence="1 2">
    <name type="scientific">Tahibacter soli</name>
    <dbReference type="NCBI Taxonomy" id="2983605"/>
    <lineage>
        <taxon>Bacteria</taxon>
        <taxon>Pseudomonadati</taxon>
        <taxon>Pseudomonadota</taxon>
        <taxon>Gammaproteobacteria</taxon>
        <taxon>Lysobacterales</taxon>
        <taxon>Rhodanobacteraceae</taxon>
        <taxon>Tahibacter</taxon>
    </lineage>
</organism>
<dbReference type="EMBL" id="JAOVZO020000020">
    <property type="protein sequence ID" value="MDC8015173.1"/>
    <property type="molecule type" value="Genomic_DNA"/>
</dbReference>
<dbReference type="InterPro" id="IPR038116">
    <property type="entry name" value="TrpR-like_sf"/>
</dbReference>
<dbReference type="InterPro" id="IPR000831">
    <property type="entry name" value="Trp_repress"/>
</dbReference>
<dbReference type="Proteomes" id="UP001139971">
    <property type="component" value="Unassembled WGS sequence"/>
</dbReference>
<evidence type="ECO:0000313" key="1">
    <source>
        <dbReference type="EMBL" id="MDC8015173.1"/>
    </source>
</evidence>
<dbReference type="AlphaFoldDB" id="A0A9X3YQM4"/>
<reference evidence="1" key="1">
    <citation type="submission" date="2023-02" db="EMBL/GenBank/DDBJ databases">
        <title>Tahibacter soli sp. nov. isolated from soil.</title>
        <authorList>
            <person name="Baek J.H."/>
            <person name="Lee J.K."/>
            <person name="Choi D.G."/>
            <person name="Jeon C.O."/>
        </authorList>
    </citation>
    <scope>NUCLEOTIDE SEQUENCE</scope>
    <source>
        <strain evidence="1">BL</strain>
    </source>
</reference>
<name>A0A9X3YQM4_9GAMM</name>
<dbReference type="GO" id="GO:0003700">
    <property type="term" value="F:DNA-binding transcription factor activity"/>
    <property type="evidence" value="ECO:0007669"/>
    <property type="project" value="InterPro"/>
</dbReference>
<sequence length="95" mass="10715">MRDPLYTKLAEHIASLKSADEVVWLLDQLLTDGEIRDVRDRVRIYSLLAAGTHSQRDVARLANVSISKVIRGAANTHSPKVRAYFRKHFPDDSGD</sequence>
<dbReference type="Gene3D" id="1.10.1270.10">
    <property type="entry name" value="TrpR-like"/>
    <property type="match status" value="1"/>
</dbReference>
<keyword evidence="2" id="KW-1185">Reference proteome</keyword>
<accession>A0A9X3YQM4</accession>
<dbReference type="GO" id="GO:0043565">
    <property type="term" value="F:sequence-specific DNA binding"/>
    <property type="evidence" value="ECO:0007669"/>
    <property type="project" value="InterPro"/>
</dbReference>
<comment type="caution">
    <text evidence="1">The sequence shown here is derived from an EMBL/GenBank/DDBJ whole genome shotgun (WGS) entry which is preliminary data.</text>
</comment>